<feature type="transmembrane region" description="Helical" evidence="5">
    <location>
        <begin position="260"/>
        <end position="279"/>
    </location>
</feature>
<name>A0A9X8EF14_PSEPU</name>
<feature type="transmembrane region" description="Helical" evidence="5">
    <location>
        <begin position="151"/>
        <end position="169"/>
    </location>
</feature>
<feature type="transmembrane region" description="Helical" evidence="5">
    <location>
        <begin position="219"/>
        <end position="240"/>
    </location>
</feature>
<dbReference type="PANTHER" id="PTHR23514">
    <property type="entry name" value="BYPASS OF STOP CODON PROTEIN 6"/>
    <property type="match status" value="1"/>
</dbReference>
<dbReference type="Proteomes" id="UP000269115">
    <property type="component" value="Unassembled WGS sequence"/>
</dbReference>
<comment type="caution">
    <text evidence="7">The sequence shown here is derived from an EMBL/GenBank/DDBJ whole genome shotgun (WGS) entry which is preliminary data.</text>
</comment>
<sequence>MQSNNQNSSLVTPKIRNARMATFSGFMLLGALFYTWSVGVTAFRNHLGLSGSLGDMDFGMLALGIAVGAAFGAFLVGYAVDYFSPRAVLRVLLCAYPVSFICLAVAPEYWFAMVFACMLGFLRGATDTALNAHGVEVERYYQRPIMSSFHAFFSLGGFLFGFIASYLAGFSTDSAIIPFTTAGVSLAILGLITSKFMLGKDDLLPVPTPTGAAASTSQMDWRVLSLMVVFGLILIAGMIGESSVSDWGQEFMHRERGMSITTAGMAISLYTGAGFIARLTGDWLAARIGRASMLFLSCVVSIVGMLCATLSKEPLMSVVGCALLGAGLACIAPLMLGAAGQKDPANAGRNVGIVNGIGFFGMLGGPAIYSLIITTYGIEALFYLPLVLMAIVTVIAPLSVRAKPANQACTTPGNLAVR</sequence>
<organism evidence="7 8">
    <name type="scientific">Pseudomonas putida</name>
    <name type="common">Arthrobacter siderocapsulatus</name>
    <dbReference type="NCBI Taxonomy" id="303"/>
    <lineage>
        <taxon>Bacteria</taxon>
        <taxon>Pseudomonadati</taxon>
        <taxon>Pseudomonadota</taxon>
        <taxon>Gammaproteobacteria</taxon>
        <taxon>Pseudomonadales</taxon>
        <taxon>Pseudomonadaceae</taxon>
        <taxon>Pseudomonas</taxon>
    </lineage>
</organism>
<dbReference type="AlphaFoldDB" id="A0A9X8EF14"/>
<evidence type="ECO:0000256" key="4">
    <source>
        <dbReference type="ARBA" id="ARBA00023136"/>
    </source>
</evidence>
<feature type="transmembrane region" description="Helical" evidence="5">
    <location>
        <begin position="87"/>
        <end position="106"/>
    </location>
</feature>
<keyword evidence="2 5" id="KW-0812">Transmembrane</keyword>
<evidence type="ECO:0000313" key="7">
    <source>
        <dbReference type="EMBL" id="ROQ48679.1"/>
    </source>
</evidence>
<dbReference type="InterPro" id="IPR011701">
    <property type="entry name" value="MFS"/>
</dbReference>
<evidence type="ECO:0000256" key="1">
    <source>
        <dbReference type="ARBA" id="ARBA00004141"/>
    </source>
</evidence>
<dbReference type="CDD" id="cd17393">
    <property type="entry name" value="MFS_MosC_like"/>
    <property type="match status" value="1"/>
</dbReference>
<dbReference type="RefSeq" id="WP_116053979.1">
    <property type="nucleotide sequence ID" value="NZ_RJUR01000014.1"/>
</dbReference>
<keyword evidence="3 5" id="KW-1133">Transmembrane helix</keyword>
<feature type="transmembrane region" description="Helical" evidence="5">
    <location>
        <begin position="317"/>
        <end position="339"/>
    </location>
</feature>
<protein>
    <submittedName>
        <fullName evidence="7">Sugar phosphate permease</fullName>
    </submittedName>
</protein>
<feature type="transmembrane region" description="Helical" evidence="5">
    <location>
        <begin position="351"/>
        <end position="374"/>
    </location>
</feature>
<dbReference type="PROSITE" id="PS50850">
    <property type="entry name" value="MFS"/>
    <property type="match status" value="1"/>
</dbReference>
<dbReference type="GO" id="GO:0016020">
    <property type="term" value="C:membrane"/>
    <property type="evidence" value="ECO:0007669"/>
    <property type="project" value="UniProtKB-SubCell"/>
</dbReference>
<dbReference type="InterPro" id="IPR020846">
    <property type="entry name" value="MFS_dom"/>
</dbReference>
<dbReference type="Gene3D" id="1.20.1250.20">
    <property type="entry name" value="MFS general substrate transporter like domains"/>
    <property type="match status" value="2"/>
</dbReference>
<feature type="transmembrane region" description="Helical" evidence="5">
    <location>
        <begin position="58"/>
        <end position="80"/>
    </location>
</feature>
<dbReference type="Pfam" id="PF07690">
    <property type="entry name" value="MFS_1"/>
    <property type="match status" value="1"/>
</dbReference>
<gene>
    <name evidence="7" type="ORF">EDF85_2980</name>
</gene>
<dbReference type="SUPFAM" id="SSF103473">
    <property type="entry name" value="MFS general substrate transporter"/>
    <property type="match status" value="1"/>
</dbReference>
<feature type="transmembrane region" description="Helical" evidence="5">
    <location>
        <begin position="380"/>
        <end position="400"/>
    </location>
</feature>
<dbReference type="InterPro" id="IPR051788">
    <property type="entry name" value="MFS_Transporter"/>
</dbReference>
<evidence type="ECO:0000256" key="5">
    <source>
        <dbReference type="SAM" id="Phobius"/>
    </source>
</evidence>
<feature type="transmembrane region" description="Helical" evidence="5">
    <location>
        <begin position="112"/>
        <end position="130"/>
    </location>
</feature>
<dbReference type="EMBL" id="RJUR01000014">
    <property type="protein sequence ID" value="ROQ48679.1"/>
    <property type="molecule type" value="Genomic_DNA"/>
</dbReference>
<evidence type="ECO:0000256" key="3">
    <source>
        <dbReference type="ARBA" id="ARBA00022989"/>
    </source>
</evidence>
<dbReference type="GO" id="GO:0022857">
    <property type="term" value="F:transmembrane transporter activity"/>
    <property type="evidence" value="ECO:0007669"/>
    <property type="project" value="InterPro"/>
</dbReference>
<accession>A0A9X8EF14</accession>
<evidence type="ECO:0000259" key="6">
    <source>
        <dbReference type="PROSITE" id="PS50850"/>
    </source>
</evidence>
<feature type="transmembrane region" description="Helical" evidence="5">
    <location>
        <begin position="291"/>
        <end position="311"/>
    </location>
</feature>
<dbReference type="PANTHER" id="PTHR23514:SF13">
    <property type="entry name" value="INNER MEMBRANE PROTEIN YBJJ"/>
    <property type="match status" value="1"/>
</dbReference>
<reference evidence="7 8" key="1">
    <citation type="submission" date="2018-11" db="EMBL/GenBank/DDBJ databases">
        <title>Genomic analyses of the natural microbiome of Caenorhabditis elegans.</title>
        <authorList>
            <person name="Samuel B."/>
        </authorList>
    </citation>
    <scope>NUCLEOTIDE SEQUENCE [LARGE SCALE GENOMIC DNA]</scope>
    <source>
        <strain evidence="7 8">BIGb0473</strain>
    </source>
</reference>
<evidence type="ECO:0000256" key="2">
    <source>
        <dbReference type="ARBA" id="ARBA00022692"/>
    </source>
</evidence>
<comment type="subcellular location">
    <subcellularLocation>
        <location evidence="1">Membrane</location>
        <topology evidence="1">Multi-pass membrane protein</topology>
    </subcellularLocation>
</comment>
<feature type="transmembrane region" description="Helical" evidence="5">
    <location>
        <begin position="20"/>
        <end position="38"/>
    </location>
</feature>
<proteinExistence type="predicted"/>
<feature type="transmembrane region" description="Helical" evidence="5">
    <location>
        <begin position="175"/>
        <end position="198"/>
    </location>
</feature>
<evidence type="ECO:0000313" key="8">
    <source>
        <dbReference type="Proteomes" id="UP000269115"/>
    </source>
</evidence>
<dbReference type="InterPro" id="IPR036259">
    <property type="entry name" value="MFS_trans_sf"/>
</dbReference>
<keyword evidence="4 5" id="KW-0472">Membrane</keyword>
<feature type="domain" description="Major facilitator superfamily (MFS) profile" evidence="6">
    <location>
        <begin position="18"/>
        <end position="404"/>
    </location>
</feature>